<evidence type="ECO:0000313" key="1">
    <source>
        <dbReference type="EMBL" id="ACK91498.1"/>
    </source>
</evidence>
<dbReference type="AlphaFoldDB" id="B7JQX6"/>
<proteinExistence type="predicted"/>
<dbReference type="Proteomes" id="UP000001363">
    <property type="component" value="Chromosome"/>
</dbReference>
<name>B7JQX6_BACC0</name>
<dbReference type="RefSeq" id="WP_000836797.1">
    <property type="nucleotide sequence ID" value="NC_011773.1"/>
</dbReference>
<dbReference type="EMBL" id="CP001283">
    <property type="protein sequence ID" value="ACK91498.1"/>
    <property type="molecule type" value="Genomic_DNA"/>
</dbReference>
<reference evidence="1 2" key="1">
    <citation type="submission" date="2008-10" db="EMBL/GenBank/DDBJ databases">
        <title>Genome sequence of Bacillus cereus AH820.</title>
        <authorList>
            <person name="Dodson R.J."/>
            <person name="Durkin A.S."/>
            <person name="Rosovitz M.J."/>
            <person name="Rasko D.A."/>
            <person name="Hoffmaster A."/>
            <person name="Ravel J."/>
            <person name="Sutton G."/>
        </authorList>
    </citation>
    <scope>NUCLEOTIDE SEQUENCE [LARGE SCALE GENOMIC DNA]</scope>
    <source>
        <strain evidence="1 2">AH820</strain>
    </source>
</reference>
<dbReference type="KEGG" id="bcu:BCAH820_4584"/>
<sequence>MKSKEVIDLLKQNDFKEKVYVRSKVQYNSESRKLEKEEYNILEFDFIFINEKETELYIIEEKESLFTHEEIEVFNVKIAAFHTLMGNSPIKYNINLLLLCPLHLQNLDKEREASIRKILGHERDKYNCRKIFLDTANSNFEEELSILPSIPIDVEIKNTSIGYEGLLEKVKEVLGESLYTELNRLDEEINLHSVVQHLNVKDENNG</sequence>
<organism evidence="1 2">
    <name type="scientific">Bacillus cereus (strain AH820)</name>
    <dbReference type="NCBI Taxonomy" id="405535"/>
    <lineage>
        <taxon>Bacteria</taxon>
        <taxon>Bacillati</taxon>
        <taxon>Bacillota</taxon>
        <taxon>Bacilli</taxon>
        <taxon>Bacillales</taxon>
        <taxon>Bacillaceae</taxon>
        <taxon>Bacillus</taxon>
        <taxon>Bacillus cereus group</taxon>
    </lineage>
</organism>
<evidence type="ECO:0000313" key="2">
    <source>
        <dbReference type="Proteomes" id="UP000001363"/>
    </source>
</evidence>
<dbReference type="HOGENOM" id="CLU_1369778_0_0_9"/>
<protein>
    <submittedName>
        <fullName evidence="1">Uncharacterized protein</fullName>
    </submittedName>
</protein>
<accession>B7JQX6</accession>
<gene>
    <name evidence="1" type="ordered locus">BCAH820_4584</name>
</gene>